<evidence type="ECO:0000313" key="3">
    <source>
        <dbReference type="Proteomes" id="UP001150217"/>
    </source>
</evidence>
<feature type="region of interest" description="Disordered" evidence="1">
    <location>
        <begin position="54"/>
        <end position="95"/>
    </location>
</feature>
<comment type="caution">
    <text evidence="2">The sequence shown here is derived from an EMBL/GenBank/DDBJ whole genome shotgun (WGS) entry which is preliminary data.</text>
</comment>
<keyword evidence="3" id="KW-1185">Reference proteome</keyword>
<proteinExistence type="predicted"/>
<accession>A0ABQ8V2U3</accession>
<evidence type="ECO:0000256" key="1">
    <source>
        <dbReference type="SAM" id="MobiDB-lite"/>
    </source>
</evidence>
<sequence>MAEWVGVTSPTYAKSAPARSEWKEKLEEAVGLRKVVQESNKVFKVETLSSDTHLVPSMGLGADRGERGAAGGRLGGEGNSEGKNENIWGNGGRHG</sequence>
<name>A0ABQ8V2U3_9AGAR</name>
<dbReference type="Proteomes" id="UP001150217">
    <property type="component" value="Unassembled WGS sequence"/>
</dbReference>
<organism evidence="2 3">
    <name type="scientific">Lentinula lateritia</name>
    <dbReference type="NCBI Taxonomy" id="40482"/>
    <lineage>
        <taxon>Eukaryota</taxon>
        <taxon>Fungi</taxon>
        <taxon>Dikarya</taxon>
        <taxon>Basidiomycota</taxon>
        <taxon>Agaricomycotina</taxon>
        <taxon>Agaricomycetes</taxon>
        <taxon>Agaricomycetidae</taxon>
        <taxon>Agaricales</taxon>
        <taxon>Marasmiineae</taxon>
        <taxon>Omphalotaceae</taxon>
        <taxon>Lentinula</taxon>
    </lineage>
</organism>
<dbReference type="EMBL" id="JANVFT010000104">
    <property type="protein sequence ID" value="KAJ4467861.1"/>
    <property type="molecule type" value="Genomic_DNA"/>
</dbReference>
<feature type="compositionally biased region" description="Gly residues" evidence="1">
    <location>
        <begin position="68"/>
        <end position="79"/>
    </location>
</feature>
<feature type="region of interest" description="Disordered" evidence="1">
    <location>
        <begin position="1"/>
        <end position="21"/>
    </location>
</feature>
<gene>
    <name evidence="2" type="ORF">C8R41DRAFT_925605</name>
</gene>
<evidence type="ECO:0000313" key="2">
    <source>
        <dbReference type="EMBL" id="KAJ4467861.1"/>
    </source>
</evidence>
<protein>
    <submittedName>
        <fullName evidence="2">Uncharacterized protein</fullName>
    </submittedName>
</protein>
<reference evidence="2" key="1">
    <citation type="submission" date="2022-08" db="EMBL/GenBank/DDBJ databases">
        <title>A Global Phylogenomic Analysis of the Shiitake Genus Lentinula.</title>
        <authorList>
            <consortium name="DOE Joint Genome Institute"/>
            <person name="Sierra-Patev S."/>
            <person name="Min B."/>
            <person name="Naranjo-Ortiz M."/>
            <person name="Looney B."/>
            <person name="Konkel Z."/>
            <person name="Slot J.C."/>
            <person name="Sakamoto Y."/>
            <person name="Steenwyk J.L."/>
            <person name="Rokas A."/>
            <person name="Carro J."/>
            <person name="Camarero S."/>
            <person name="Ferreira P."/>
            <person name="Molpeceres G."/>
            <person name="Ruiz-Duenas F.J."/>
            <person name="Serrano A."/>
            <person name="Henrissat B."/>
            <person name="Drula E."/>
            <person name="Hughes K.W."/>
            <person name="Mata J.L."/>
            <person name="Ishikawa N.K."/>
            <person name="Vargas-Isla R."/>
            <person name="Ushijima S."/>
            <person name="Smith C.A."/>
            <person name="Ahrendt S."/>
            <person name="Andreopoulos W."/>
            <person name="He G."/>
            <person name="Labutti K."/>
            <person name="Lipzen A."/>
            <person name="Ng V."/>
            <person name="Riley R."/>
            <person name="Sandor L."/>
            <person name="Barry K."/>
            <person name="Martinez A.T."/>
            <person name="Xiao Y."/>
            <person name="Gibbons J.G."/>
            <person name="Terashima K."/>
            <person name="Grigoriev I.V."/>
            <person name="Hibbett D.S."/>
        </authorList>
    </citation>
    <scope>NUCLEOTIDE SEQUENCE</scope>
    <source>
        <strain evidence="2">RHP3577 ss4</strain>
    </source>
</reference>